<organism evidence="6 7">
    <name type="scientific">Saccoglossus kowalevskii</name>
    <name type="common">Acorn worm</name>
    <dbReference type="NCBI Taxonomy" id="10224"/>
    <lineage>
        <taxon>Eukaryota</taxon>
        <taxon>Metazoa</taxon>
        <taxon>Hemichordata</taxon>
        <taxon>Enteropneusta</taxon>
        <taxon>Harrimaniidae</taxon>
        <taxon>Saccoglossus</taxon>
    </lineage>
</organism>
<gene>
    <name evidence="7" type="primary">LOC102802258</name>
</gene>
<proteinExistence type="inferred from homology"/>
<comment type="similarity">
    <text evidence="4 5">Belongs to the class I-like SAM-binding methyltransferase superfamily. C5-methyltransferase family.</text>
</comment>
<protein>
    <submittedName>
        <fullName evidence="7">tRNA (Cytosine(38)-C(5))-methyltransferase-like</fullName>
    </submittedName>
</protein>
<dbReference type="PANTHER" id="PTHR46098:SF1">
    <property type="entry name" value="TRNA (CYTOSINE(38)-C(5))-METHYLTRANSFERASE"/>
    <property type="match status" value="1"/>
</dbReference>
<keyword evidence="6" id="KW-1185">Reference proteome</keyword>
<feature type="active site" evidence="4">
    <location>
        <position position="78"/>
    </location>
</feature>
<keyword evidence="2 4" id="KW-0808">Transferase</keyword>
<dbReference type="PANTHER" id="PTHR46098">
    <property type="entry name" value="TRNA (CYTOSINE(38)-C(5))-METHYLTRANSFERASE"/>
    <property type="match status" value="1"/>
</dbReference>
<dbReference type="InterPro" id="IPR050750">
    <property type="entry name" value="C5-MTase"/>
</dbReference>
<dbReference type="PROSITE" id="PS51679">
    <property type="entry name" value="SAM_MT_C5"/>
    <property type="match status" value="1"/>
</dbReference>
<reference evidence="7" key="1">
    <citation type="submission" date="2025-08" db="UniProtKB">
        <authorList>
            <consortium name="RefSeq"/>
        </authorList>
    </citation>
    <scope>IDENTIFICATION</scope>
    <source>
        <tissue evidence="7">Testes</tissue>
    </source>
</reference>
<dbReference type="NCBIfam" id="TIGR00675">
    <property type="entry name" value="dcm"/>
    <property type="match status" value="1"/>
</dbReference>
<dbReference type="Pfam" id="PF00145">
    <property type="entry name" value="DNA_methylase"/>
    <property type="match status" value="1"/>
</dbReference>
<dbReference type="Gene3D" id="3.40.50.150">
    <property type="entry name" value="Vaccinia Virus protein VP39"/>
    <property type="match status" value="1"/>
</dbReference>
<dbReference type="InterPro" id="IPR029063">
    <property type="entry name" value="SAM-dependent_MTases_sf"/>
</dbReference>
<dbReference type="Gene3D" id="3.90.120.10">
    <property type="entry name" value="DNA Methylase, subunit A, domain 2"/>
    <property type="match status" value="1"/>
</dbReference>
<evidence type="ECO:0000256" key="4">
    <source>
        <dbReference type="PROSITE-ProRule" id="PRU01016"/>
    </source>
</evidence>
<keyword evidence="3 4" id="KW-0949">S-adenosyl-L-methionine</keyword>
<accession>A0ABM0M1T6</accession>
<evidence type="ECO:0000256" key="2">
    <source>
        <dbReference type="ARBA" id="ARBA00022679"/>
    </source>
</evidence>
<dbReference type="SUPFAM" id="SSF53335">
    <property type="entry name" value="S-adenosyl-L-methionine-dependent methyltransferases"/>
    <property type="match status" value="1"/>
</dbReference>
<dbReference type="InterPro" id="IPR001525">
    <property type="entry name" value="C5_MeTfrase"/>
</dbReference>
<dbReference type="RefSeq" id="XP_006813977.1">
    <property type="nucleotide sequence ID" value="XM_006813914.1"/>
</dbReference>
<evidence type="ECO:0000256" key="3">
    <source>
        <dbReference type="ARBA" id="ARBA00022691"/>
    </source>
</evidence>
<dbReference type="Proteomes" id="UP000694865">
    <property type="component" value="Unplaced"/>
</dbReference>
<dbReference type="PRINTS" id="PR00105">
    <property type="entry name" value="C5METTRFRASE"/>
</dbReference>
<evidence type="ECO:0000313" key="6">
    <source>
        <dbReference type="Proteomes" id="UP000694865"/>
    </source>
</evidence>
<dbReference type="GeneID" id="102802258"/>
<evidence type="ECO:0000313" key="7">
    <source>
        <dbReference type="RefSeq" id="XP_006813977.1"/>
    </source>
</evidence>
<keyword evidence="1 4" id="KW-0489">Methyltransferase</keyword>
<evidence type="ECO:0000256" key="1">
    <source>
        <dbReference type="ARBA" id="ARBA00022603"/>
    </source>
</evidence>
<evidence type="ECO:0000256" key="5">
    <source>
        <dbReference type="RuleBase" id="RU000416"/>
    </source>
</evidence>
<name>A0ABM0M1T6_SACKO</name>
<sequence>MGLRVLELYSGIGGMHYAVKESGVSADVVAAVDINTIANEVYQFNFPDCNLMQRSIEGITLKEFMKINADVLLMSPPCQPFTRVGLQADSNDPRTRSFFHLLKTLQSLSHPPNFILVENVKGFETSDTRNNLIETLNVCKYGYQEFLLSPNQFGIPNSRLRYFLLAKRHPYKFNFKLTDQILEELPQKQNLTEMSQDCTQETRPSLVRKSAEKSDGNKFSDCAMDGLSQLLEHCSCISDKVTESCDDDGASSSSSHLLVANSNIDHNDQSIRCVREFLEGDVQDITDYLIPDKILFRFGKVMDIVKPDCRRSCCFTKAYHHYVEGTGSVYQMNTTADTKKAFEKFLKSPSDDDDERISLLKNLQLRYFTPREVANLMCFPPEFSFPESISLKQRYRLLGNSLNVHVVAVLLQKYLLDDCQQKKS</sequence>